<dbReference type="HOGENOM" id="CLU_034979_0_2_1"/>
<feature type="signal peptide" evidence="3">
    <location>
        <begin position="1"/>
        <end position="26"/>
    </location>
</feature>
<evidence type="ECO:0000256" key="3">
    <source>
        <dbReference type="SAM" id="SignalP"/>
    </source>
</evidence>
<dbReference type="Gene3D" id="3.40.50.10320">
    <property type="entry name" value="LmbE-like"/>
    <property type="match status" value="1"/>
</dbReference>
<proteinExistence type="inferred from homology"/>
<dbReference type="SUPFAM" id="SSF102588">
    <property type="entry name" value="LmbE-like"/>
    <property type="match status" value="1"/>
</dbReference>
<dbReference type="OrthoDB" id="440160at2759"/>
<dbReference type="GO" id="GO:0016020">
    <property type="term" value="C:membrane"/>
    <property type="evidence" value="ECO:0007669"/>
    <property type="project" value="GOC"/>
</dbReference>
<dbReference type="UniPathway" id="UPA00196"/>
<dbReference type="PANTHER" id="PTHR12993:SF11">
    <property type="entry name" value="N-ACETYLGLUCOSAMINYL-PHOSPHATIDYLINOSITOL DE-N-ACETYLASE"/>
    <property type="match status" value="1"/>
</dbReference>
<sequence length="243" mass="27357">MRRSSRLKPLFIPSLVLLLLIYLLRSSSTYPSTFDIPSPILILTAHPDDECMFFSPTVLALRKQEKHIRGLCLSVGNADGLGPTRAQELVSSYQVLGLQSEEVDVLDHPELQDDIKTMWNTSLVAGIVGDYVQKHGIQSIITFDQHGISSHPNHISLFHAASSFAPHVQVWKLHTTGVPAKYTGYLGAIFPSTNDQGVVLASGIEGYATALKAMRQHWTQLVWFRWLYVGWSRYMWVNELRRV</sequence>
<comment type="similarity">
    <text evidence="1">Belongs to the PIGL family.</text>
</comment>
<dbReference type="GO" id="GO:0006506">
    <property type="term" value="P:GPI anchor biosynthetic process"/>
    <property type="evidence" value="ECO:0007669"/>
    <property type="project" value="UniProtKB-UniPathway"/>
</dbReference>
<dbReference type="AlphaFoldDB" id="A0A074RXS7"/>
<dbReference type="InterPro" id="IPR024078">
    <property type="entry name" value="LmbE-like_dom_sf"/>
</dbReference>
<dbReference type="InterPro" id="IPR003737">
    <property type="entry name" value="GlcNAc_PI_deacetylase-related"/>
</dbReference>
<organism evidence="4 5">
    <name type="scientific">Rhizoctonia solani 123E</name>
    <dbReference type="NCBI Taxonomy" id="1423351"/>
    <lineage>
        <taxon>Eukaryota</taxon>
        <taxon>Fungi</taxon>
        <taxon>Dikarya</taxon>
        <taxon>Basidiomycota</taxon>
        <taxon>Agaricomycotina</taxon>
        <taxon>Agaricomycetes</taxon>
        <taxon>Cantharellales</taxon>
        <taxon>Ceratobasidiaceae</taxon>
        <taxon>Rhizoctonia</taxon>
    </lineage>
</organism>
<comment type="caution">
    <text evidence="4">The sequence shown here is derived from an EMBL/GenBank/DDBJ whole genome shotgun (WGS) entry which is preliminary data.</text>
</comment>
<dbReference type="Proteomes" id="UP000027456">
    <property type="component" value="Unassembled WGS sequence"/>
</dbReference>
<keyword evidence="3" id="KW-0732">Signal</keyword>
<dbReference type="GO" id="GO:0005783">
    <property type="term" value="C:endoplasmic reticulum"/>
    <property type="evidence" value="ECO:0007669"/>
    <property type="project" value="TreeGrafter"/>
</dbReference>
<evidence type="ECO:0000313" key="5">
    <source>
        <dbReference type="Proteomes" id="UP000027456"/>
    </source>
</evidence>
<dbReference type="STRING" id="1423351.A0A074RXS7"/>
<dbReference type="EC" id="3.5.1.89" evidence="2"/>
<feature type="chain" id="PRO_5001698327" description="N-acetylglucosaminylphosphatidylinositol deacetylase" evidence="3">
    <location>
        <begin position="27"/>
        <end position="243"/>
    </location>
</feature>
<dbReference type="PANTHER" id="PTHR12993">
    <property type="entry name" value="N-ACETYLGLUCOSAMINYL-PHOSPHATIDYLINOSITOL DE-N-ACETYLASE-RELATED"/>
    <property type="match status" value="1"/>
</dbReference>
<evidence type="ECO:0000313" key="4">
    <source>
        <dbReference type="EMBL" id="KEP51906.1"/>
    </source>
</evidence>
<dbReference type="EMBL" id="AZST01000136">
    <property type="protein sequence ID" value="KEP51906.1"/>
    <property type="molecule type" value="Genomic_DNA"/>
</dbReference>
<dbReference type="Pfam" id="PF02585">
    <property type="entry name" value="PIG-L"/>
    <property type="match status" value="1"/>
</dbReference>
<name>A0A074RXS7_9AGAM</name>
<evidence type="ECO:0000256" key="1">
    <source>
        <dbReference type="ARBA" id="ARBA00006066"/>
    </source>
</evidence>
<dbReference type="GO" id="GO:0000225">
    <property type="term" value="F:N-acetylglucosaminylphosphatidylinositol deacetylase activity"/>
    <property type="evidence" value="ECO:0007669"/>
    <property type="project" value="UniProtKB-EC"/>
</dbReference>
<gene>
    <name evidence="4" type="ORF">V565_053850</name>
</gene>
<accession>A0A074RXS7</accession>
<reference evidence="4 5" key="1">
    <citation type="submission" date="2013-12" db="EMBL/GenBank/DDBJ databases">
        <authorList>
            <person name="Cubeta M."/>
            <person name="Pakala S."/>
            <person name="Fedorova N."/>
            <person name="Thomas E."/>
            <person name="Dean R."/>
            <person name="Jabaji S."/>
            <person name="Neate S."/>
            <person name="Toda T."/>
            <person name="Tavantzis S."/>
            <person name="Vilgalys R."/>
            <person name="Bharathan N."/>
            <person name="Pakala S."/>
            <person name="Losada L.S."/>
            <person name="Zafar N."/>
            <person name="Nierman W."/>
        </authorList>
    </citation>
    <scope>NUCLEOTIDE SEQUENCE [LARGE SCALE GENOMIC DNA]</scope>
    <source>
        <strain evidence="4 5">123E</strain>
    </source>
</reference>
<protein>
    <recommendedName>
        <fullName evidence="2">N-acetylglucosaminylphosphatidylinositol deacetylase</fullName>
        <ecNumber evidence="2">3.5.1.89</ecNumber>
    </recommendedName>
</protein>
<evidence type="ECO:0000256" key="2">
    <source>
        <dbReference type="ARBA" id="ARBA00012176"/>
    </source>
</evidence>
<keyword evidence="5" id="KW-1185">Reference proteome</keyword>